<evidence type="ECO:0000313" key="3">
    <source>
        <dbReference type="Proteomes" id="UP001218188"/>
    </source>
</evidence>
<sequence length="121" mass="12618">MAAALGTAAAVTTTAAATGDEDGGEGGGEGGGRHRGSGHRPPYPGGNFWAKAVAAGRITRFKNGPAEQSDDDNGSVRNPPSKRPYIADSDDDQPEADRKFEEEPLHSKIRAKFVRASLLTV</sequence>
<evidence type="ECO:0000256" key="1">
    <source>
        <dbReference type="SAM" id="MobiDB-lite"/>
    </source>
</evidence>
<evidence type="ECO:0000313" key="2">
    <source>
        <dbReference type="EMBL" id="KAJ7026610.1"/>
    </source>
</evidence>
<dbReference type="EMBL" id="JARJCM010000135">
    <property type="protein sequence ID" value="KAJ7026610.1"/>
    <property type="molecule type" value="Genomic_DNA"/>
</dbReference>
<keyword evidence="3" id="KW-1185">Reference proteome</keyword>
<feature type="compositionally biased region" description="Low complexity" evidence="1">
    <location>
        <begin position="1"/>
        <end position="18"/>
    </location>
</feature>
<protein>
    <submittedName>
        <fullName evidence="2">Uncharacterized protein</fullName>
    </submittedName>
</protein>
<dbReference type="Proteomes" id="UP001218188">
    <property type="component" value="Unassembled WGS sequence"/>
</dbReference>
<name>A0AAD6SFK5_9AGAR</name>
<comment type="caution">
    <text evidence="2">The sequence shown here is derived from an EMBL/GenBank/DDBJ whole genome shotgun (WGS) entry which is preliminary data.</text>
</comment>
<accession>A0AAD6SFK5</accession>
<gene>
    <name evidence="2" type="ORF">C8F04DRAFT_1190283</name>
</gene>
<proteinExistence type="predicted"/>
<organism evidence="2 3">
    <name type="scientific">Mycena alexandri</name>
    <dbReference type="NCBI Taxonomy" id="1745969"/>
    <lineage>
        <taxon>Eukaryota</taxon>
        <taxon>Fungi</taxon>
        <taxon>Dikarya</taxon>
        <taxon>Basidiomycota</taxon>
        <taxon>Agaricomycotina</taxon>
        <taxon>Agaricomycetes</taxon>
        <taxon>Agaricomycetidae</taxon>
        <taxon>Agaricales</taxon>
        <taxon>Marasmiineae</taxon>
        <taxon>Mycenaceae</taxon>
        <taxon>Mycena</taxon>
    </lineage>
</organism>
<reference evidence="2" key="1">
    <citation type="submission" date="2023-03" db="EMBL/GenBank/DDBJ databases">
        <title>Massive genome expansion in bonnet fungi (Mycena s.s.) driven by repeated elements and novel gene families across ecological guilds.</title>
        <authorList>
            <consortium name="Lawrence Berkeley National Laboratory"/>
            <person name="Harder C.B."/>
            <person name="Miyauchi S."/>
            <person name="Viragh M."/>
            <person name="Kuo A."/>
            <person name="Thoen E."/>
            <person name="Andreopoulos B."/>
            <person name="Lu D."/>
            <person name="Skrede I."/>
            <person name="Drula E."/>
            <person name="Henrissat B."/>
            <person name="Morin E."/>
            <person name="Kohler A."/>
            <person name="Barry K."/>
            <person name="LaButti K."/>
            <person name="Morin E."/>
            <person name="Salamov A."/>
            <person name="Lipzen A."/>
            <person name="Mereny Z."/>
            <person name="Hegedus B."/>
            <person name="Baldrian P."/>
            <person name="Stursova M."/>
            <person name="Weitz H."/>
            <person name="Taylor A."/>
            <person name="Grigoriev I.V."/>
            <person name="Nagy L.G."/>
            <person name="Martin F."/>
            <person name="Kauserud H."/>
        </authorList>
    </citation>
    <scope>NUCLEOTIDE SEQUENCE</scope>
    <source>
        <strain evidence="2">CBHHK200</strain>
    </source>
</reference>
<dbReference type="AlphaFoldDB" id="A0AAD6SFK5"/>
<feature type="region of interest" description="Disordered" evidence="1">
    <location>
        <begin position="1"/>
        <end position="103"/>
    </location>
</feature>